<dbReference type="Pfam" id="PF04381">
    <property type="entry name" value="RdgC"/>
    <property type="match status" value="1"/>
</dbReference>
<evidence type="ECO:0000256" key="3">
    <source>
        <dbReference type="ARBA" id="ARBA00022296"/>
    </source>
</evidence>
<dbReference type="PANTHER" id="PTHR38103:SF1">
    <property type="entry name" value="RECOMBINATION-ASSOCIATED PROTEIN RDGC"/>
    <property type="match status" value="1"/>
</dbReference>
<dbReference type="AlphaFoldDB" id="A0A1H8IV38"/>
<dbReference type="PANTHER" id="PTHR38103">
    <property type="entry name" value="RECOMBINATION-ASSOCIATED PROTEIN RDGC"/>
    <property type="match status" value="1"/>
</dbReference>
<evidence type="ECO:0000256" key="1">
    <source>
        <dbReference type="ARBA" id="ARBA00004453"/>
    </source>
</evidence>
<evidence type="ECO:0000256" key="2">
    <source>
        <dbReference type="ARBA" id="ARBA00008657"/>
    </source>
</evidence>
<dbReference type="Proteomes" id="UP000199459">
    <property type="component" value="Unassembled WGS sequence"/>
</dbReference>
<comment type="subcellular location">
    <subcellularLocation>
        <location evidence="1">Cytoplasm</location>
        <location evidence="1">Nucleoid</location>
    </subcellularLocation>
</comment>
<proteinExistence type="inferred from homology"/>
<organism evidence="6 7">
    <name type="scientific">Nitrosomonas marina</name>
    <dbReference type="NCBI Taxonomy" id="917"/>
    <lineage>
        <taxon>Bacteria</taxon>
        <taxon>Pseudomonadati</taxon>
        <taxon>Pseudomonadota</taxon>
        <taxon>Betaproteobacteria</taxon>
        <taxon>Nitrosomonadales</taxon>
        <taxon>Nitrosomonadaceae</taxon>
        <taxon>Nitrosomonas</taxon>
    </lineage>
</organism>
<accession>A0A1H8IV38</accession>
<gene>
    <name evidence="6" type="ORF">SAMN05216325_14018</name>
</gene>
<evidence type="ECO:0000256" key="4">
    <source>
        <dbReference type="ARBA" id="ARBA00022490"/>
    </source>
</evidence>
<keyword evidence="5" id="KW-0233">DNA recombination</keyword>
<evidence type="ECO:0000313" key="6">
    <source>
        <dbReference type="EMBL" id="SEN71886.1"/>
    </source>
</evidence>
<evidence type="ECO:0000313" key="7">
    <source>
        <dbReference type="Proteomes" id="UP000199459"/>
    </source>
</evidence>
<dbReference type="GO" id="GO:0006310">
    <property type="term" value="P:DNA recombination"/>
    <property type="evidence" value="ECO:0007669"/>
    <property type="project" value="UniProtKB-KW"/>
</dbReference>
<dbReference type="EMBL" id="FOCP01000040">
    <property type="protein sequence ID" value="SEN71886.1"/>
    <property type="molecule type" value="Genomic_DNA"/>
</dbReference>
<dbReference type="OrthoDB" id="5290530at2"/>
<dbReference type="GO" id="GO:0003690">
    <property type="term" value="F:double-stranded DNA binding"/>
    <property type="evidence" value="ECO:0007669"/>
    <property type="project" value="TreeGrafter"/>
</dbReference>
<dbReference type="RefSeq" id="WP_090634801.1">
    <property type="nucleotide sequence ID" value="NZ_FOCP01000040.1"/>
</dbReference>
<sequence length="304" mass="34480">MIKNLTIYRVPTGWTPDIEKLKEKLSVPNELGDRWKLLKDGLPIINVGGHYLLVMETQEKLIPSSVVKKEVQLRIEKFVRETGDAVMAKTKRFKRDIQETVLNELWPKAFVTSKFTNIWIDSENGYLCIDTTSENKVLAALKLMHESGITCLHRVIPQYDTGSSMHGMLISEDHDQNGFCVGRDCELVEEGNNKRSIKYKNENLDSEEIRNHLTQGKRVRRLELTYDDRVSFVLHSTFAISGLELIGIALSDIENACEDFDPGDKEAEFNSTFMITAGEYSRLITALIESLGGEVEHGGQNDEN</sequence>
<dbReference type="GO" id="GO:0000018">
    <property type="term" value="P:regulation of DNA recombination"/>
    <property type="evidence" value="ECO:0007669"/>
    <property type="project" value="TreeGrafter"/>
</dbReference>
<name>A0A1H8IV38_9PROT</name>
<comment type="similarity">
    <text evidence="2">Belongs to the RdgC family.</text>
</comment>
<dbReference type="InterPro" id="IPR007476">
    <property type="entry name" value="RdgC"/>
</dbReference>
<protein>
    <recommendedName>
        <fullName evidence="3">Recombination-associated protein RdgC</fullName>
    </recommendedName>
</protein>
<keyword evidence="4" id="KW-0963">Cytoplasm</keyword>
<reference evidence="6 7" key="1">
    <citation type="submission" date="2016-10" db="EMBL/GenBank/DDBJ databases">
        <authorList>
            <person name="de Groot N.N."/>
        </authorList>
    </citation>
    <scope>NUCLEOTIDE SEQUENCE [LARGE SCALE GENOMIC DNA]</scope>
    <source>
        <strain evidence="6 7">Nm22</strain>
    </source>
</reference>
<evidence type="ECO:0000256" key="5">
    <source>
        <dbReference type="ARBA" id="ARBA00023172"/>
    </source>
</evidence>
<dbReference type="GO" id="GO:0043590">
    <property type="term" value="C:bacterial nucleoid"/>
    <property type="evidence" value="ECO:0007669"/>
    <property type="project" value="TreeGrafter"/>
</dbReference>